<dbReference type="RefSeq" id="WP_345159659.1">
    <property type="nucleotide sequence ID" value="NZ_BAABHC010000014.1"/>
</dbReference>
<keyword evidence="2" id="KW-1185">Reference proteome</keyword>
<evidence type="ECO:0000313" key="1">
    <source>
        <dbReference type="EMBL" id="GAA4434798.1"/>
    </source>
</evidence>
<dbReference type="EMBL" id="BAABHC010000014">
    <property type="protein sequence ID" value="GAA4434798.1"/>
    <property type="molecule type" value="Genomic_DNA"/>
</dbReference>
<proteinExistence type="predicted"/>
<dbReference type="Proteomes" id="UP001500552">
    <property type="component" value="Unassembled WGS sequence"/>
</dbReference>
<evidence type="ECO:0000313" key="2">
    <source>
        <dbReference type="Proteomes" id="UP001500552"/>
    </source>
</evidence>
<gene>
    <name evidence="1" type="ORF">GCM10023188_26180</name>
</gene>
<accession>A0ABP8LSU3</accession>
<organism evidence="1 2">
    <name type="scientific">Pontibacter saemangeumensis</name>
    <dbReference type="NCBI Taxonomy" id="1084525"/>
    <lineage>
        <taxon>Bacteria</taxon>
        <taxon>Pseudomonadati</taxon>
        <taxon>Bacteroidota</taxon>
        <taxon>Cytophagia</taxon>
        <taxon>Cytophagales</taxon>
        <taxon>Hymenobacteraceae</taxon>
        <taxon>Pontibacter</taxon>
    </lineage>
</organism>
<comment type="caution">
    <text evidence="1">The sequence shown here is derived from an EMBL/GenBank/DDBJ whole genome shotgun (WGS) entry which is preliminary data.</text>
</comment>
<sequence>MRRFTNIETIAAYGRLLEFSSNKRYGVIENNFSNSVIDNIALQFNQEIKKKEGLDIIELEDNEMIIKYEDIVDDLLTKFTYKNIIKDETDEGQLLKSSYEIPSDYLKDKRVGVAAYLKENIKPWSVSMPNLVAFCKTAHAASASNWGEDYPQEIFLTSEAILKGRKRMIFAHVGKANPEMRQRTNIDWEIRSICFFSSPAYSSLIDSPTMIFLKILRDYGLDIKINDITKRFIYKLSLPKTFSTNDLVIDVQNRKEGAFKTVMHMMQTYLGFYISCGYVLKDQALLKDSLAGRI</sequence>
<protein>
    <submittedName>
        <fullName evidence="1">Uncharacterized protein</fullName>
    </submittedName>
</protein>
<reference evidence="2" key="1">
    <citation type="journal article" date="2019" name="Int. J. Syst. Evol. Microbiol.">
        <title>The Global Catalogue of Microorganisms (GCM) 10K type strain sequencing project: providing services to taxonomists for standard genome sequencing and annotation.</title>
        <authorList>
            <consortium name="The Broad Institute Genomics Platform"/>
            <consortium name="The Broad Institute Genome Sequencing Center for Infectious Disease"/>
            <person name="Wu L."/>
            <person name="Ma J."/>
        </authorList>
    </citation>
    <scope>NUCLEOTIDE SEQUENCE [LARGE SCALE GENOMIC DNA]</scope>
    <source>
        <strain evidence="2">JCM 17926</strain>
    </source>
</reference>
<name>A0ABP8LSU3_9BACT</name>